<dbReference type="GO" id="GO:0005654">
    <property type="term" value="C:nucleoplasm"/>
    <property type="evidence" value="ECO:0007669"/>
    <property type="project" value="TreeGrafter"/>
</dbReference>
<organism evidence="4 5">
    <name type="scientific">Nasonia vitripennis</name>
    <name type="common">Parasitic wasp</name>
    <dbReference type="NCBI Taxonomy" id="7425"/>
    <lineage>
        <taxon>Eukaryota</taxon>
        <taxon>Metazoa</taxon>
        <taxon>Ecdysozoa</taxon>
        <taxon>Arthropoda</taxon>
        <taxon>Hexapoda</taxon>
        <taxon>Insecta</taxon>
        <taxon>Pterygota</taxon>
        <taxon>Neoptera</taxon>
        <taxon>Endopterygota</taxon>
        <taxon>Hymenoptera</taxon>
        <taxon>Apocrita</taxon>
        <taxon>Proctotrupomorpha</taxon>
        <taxon>Chalcidoidea</taxon>
        <taxon>Pteromalidae</taxon>
        <taxon>Pteromalinae</taxon>
        <taxon>Nasonia</taxon>
    </lineage>
</organism>
<feature type="region of interest" description="Disordered" evidence="2">
    <location>
        <begin position="438"/>
        <end position="548"/>
    </location>
</feature>
<protein>
    <recommendedName>
        <fullName evidence="3">LEM domain-containing protein</fullName>
    </recommendedName>
</protein>
<dbReference type="GO" id="GO:0004520">
    <property type="term" value="F:DNA endonuclease activity"/>
    <property type="evidence" value="ECO:0007669"/>
    <property type="project" value="TreeGrafter"/>
</dbReference>
<dbReference type="AlphaFoldDB" id="A0A7M7GHU8"/>
<keyword evidence="5" id="KW-1185">Reference proteome</keyword>
<dbReference type="PROSITE" id="PS50088">
    <property type="entry name" value="ANK_REPEAT"/>
    <property type="match status" value="1"/>
</dbReference>
<dbReference type="OMA" id="FHLVIGN"/>
<dbReference type="SMART" id="SM00540">
    <property type="entry name" value="LEM"/>
    <property type="match status" value="1"/>
</dbReference>
<dbReference type="SUPFAM" id="SSF48403">
    <property type="entry name" value="Ankyrin repeat"/>
    <property type="match status" value="1"/>
</dbReference>
<sequence>MSSSSISTPKQKGNLYLASSLCDGLEDNDLRQVTTLLKNKDADPNVLMPLHGITPFHLVIGNDSEAFAEEVTKLFLRHGGNPNVKSIDRMTPVHVAAAWGRAKILDLLLANGGDPLCLDSDSCSPFHYAFQGEHFEAVAVLSKYCINNEEDDDKPHFKRELDKVLVNNGDVLAEYMVSDESLFDSSFKNFSYSSINEDSKSDTSGYHPENSTKDPLSLNSNFVTTRRKQQTKIKQEEIDNIHNNNKYMSSFDFKRETVEEERSLISEIISQLSSSITSEVEVSNSMGKNDEDESLSNCKTSSPRRKEIKMTFNRPIKCGNSKIPEKQPANKRSSTLHVIKQHNHLPHLINTRILTNNLKKPSSTNLDKKLAVKKNIHPATRKLTPSKPKHQNKDNVSQLNKWLNETIISKSPNLVINTYGEEKKRKFFKTPCFEKKSSPKYTKLSQKSPAVTPSKTRIKSPNKPNNVTPTSRIPRPKKYFTTPTHMKTVKRSIETPTRTVIPNKRKPQSSKRIATSEKPKTPLNNTYSKSEASTPSAPTDTGNTPKTAFKKENFRSIAVNLDDLMYDNDAEDLFNDRMSNSSIIAQSKKPASKYVSTFEKELAKILPESEFVSGVGMLDSGALSKSESKLILSMNKEESRLFSQNDDNDLNRAIFDSATSSESKEDNLNTGNIKSKHSDMTNNGNDSLLCSKGSTSPNSNSSDSFLSLSKRDDRQEAANDIETEKDINFKLQSISPESSDFISLRDDSSSSLYRKVDSETFISVDEEYKYEDPEEGVVFLERRLCVSPPCASSDINTSFYSCSTTKSEPLPREMFLLDNITLRERLRNLGENPGPITKTTYHLYLKRLHRLESQGRKPIRRIDAKKTQSRGSVNFENEKELLKSSLLSIEWIKNLDDYDALEQKVFQEFVDPNPSRKWREGTTKSSFNYLLLDPRITKDLPRRAPNLSMSEKWEIFLSAIFYVGKGKRSRPYAHLYDAFKIWVSKDEQSVPSKKIQRILDIWNEDRGVIVLHVFQNTIPVEAYTREAMMIEVLGTQKLGNCKAGDYYGVVSTWRSKEKCELGRYLLFKALQIMLLEGERQIFPQNL</sequence>
<dbReference type="InterPro" id="IPR002110">
    <property type="entry name" value="Ankyrin_rpt"/>
</dbReference>
<proteinExistence type="predicted"/>
<dbReference type="SMR" id="A0A7M7GHU8"/>
<dbReference type="InterPro" id="IPR003887">
    <property type="entry name" value="LEM_dom"/>
</dbReference>
<dbReference type="PROSITE" id="PS50297">
    <property type="entry name" value="ANK_REP_REGION"/>
    <property type="match status" value="1"/>
</dbReference>
<feature type="repeat" description="ANK" evidence="1">
    <location>
        <begin position="88"/>
        <end position="120"/>
    </location>
</feature>
<evidence type="ECO:0000256" key="2">
    <source>
        <dbReference type="SAM" id="MobiDB-lite"/>
    </source>
</evidence>
<feature type="domain" description="LEM" evidence="3">
    <location>
        <begin position="811"/>
        <end position="855"/>
    </location>
</feature>
<dbReference type="GO" id="GO:0000712">
    <property type="term" value="P:resolution of meiotic recombination intermediates"/>
    <property type="evidence" value="ECO:0007669"/>
    <property type="project" value="TreeGrafter"/>
</dbReference>
<dbReference type="OrthoDB" id="1601181at2759"/>
<dbReference type="InterPro" id="IPR036770">
    <property type="entry name" value="Ankyrin_rpt-contain_sf"/>
</dbReference>
<dbReference type="Pfam" id="PF22945">
    <property type="entry name" value="LEM-3_GIY-YIG"/>
    <property type="match status" value="1"/>
</dbReference>
<name>A0A7M7GHU8_NASVI</name>
<dbReference type="InterPro" id="IPR034998">
    <property type="entry name" value="ANKLE1"/>
</dbReference>
<dbReference type="InParanoid" id="A0A7M7GHU8"/>
<dbReference type="Pfam" id="PF03020">
    <property type="entry name" value="LEM"/>
    <property type="match status" value="1"/>
</dbReference>
<dbReference type="GO" id="GO:0005737">
    <property type="term" value="C:cytoplasm"/>
    <property type="evidence" value="ECO:0007669"/>
    <property type="project" value="TreeGrafter"/>
</dbReference>
<dbReference type="EnsemblMetazoa" id="XM_001607810">
    <property type="protein sequence ID" value="XP_001607860"/>
    <property type="gene ID" value="LOC100124037"/>
</dbReference>
<dbReference type="FunCoup" id="A0A7M7GHU8">
    <property type="interactions" value="477"/>
</dbReference>
<reference evidence="4" key="1">
    <citation type="submission" date="2021-01" db="UniProtKB">
        <authorList>
            <consortium name="EnsemblMetazoa"/>
        </authorList>
    </citation>
    <scope>IDENTIFICATION</scope>
</reference>
<dbReference type="PANTHER" id="PTHR46427">
    <property type="entry name" value="ANKYRIN REPEAT AND LEM DOMAIN-CONTAINING PROTEIN 1"/>
    <property type="match status" value="1"/>
</dbReference>
<evidence type="ECO:0000256" key="1">
    <source>
        <dbReference type="PROSITE-ProRule" id="PRU00023"/>
    </source>
</evidence>
<accession>A0A7M7GHU8</accession>
<dbReference type="CDD" id="cd12934">
    <property type="entry name" value="LEM"/>
    <property type="match status" value="1"/>
</dbReference>
<gene>
    <name evidence="4" type="primary">100124037</name>
</gene>
<evidence type="ECO:0000313" key="4">
    <source>
        <dbReference type="EnsemblMetazoa" id="XP_001607860"/>
    </source>
</evidence>
<feature type="compositionally biased region" description="Polar residues" evidence="2">
    <location>
        <begin position="439"/>
        <end position="455"/>
    </location>
</feature>
<feature type="compositionally biased region" description="Basic and acidic residues" evidence="2">
    <location>
        <begin position="709"/>
        <end position="723"/>
    </location>
</feature>
<dbReference type="Gene3D" id="1.10.720.40">
    <property type="match status" value="1"/>
</dbReference>
<evidence type="ECO:0000259" key="3">
    <source>
        <dbReference type="PROSITE" id="PS50954"/>
    </source>
</evidence>
<dbReference type="SUPFAM" id="SSF63451">
    <property type="entry name" value="LEM domain"/>
    <property type="match status" value="1"/>
</dbReference>
<dbReference type="Proteomes" id="UP000002358">
    <property type="component" value="Chromosome 5"/>
</dbReference>
<dbReference type="Pfam" id="PF12796">
    <property type="entry name" value="Ank_2"/>
    <property type="match status" value="1"/>
</dbReference>
<dbReference type="PROSITE" id="PS50954">
    <property type="entry name" value="LEM"/>
    <property type="match status" value="1"/>
</dbReference>
<dbReference type="CDD" id="cd10454">
    <property type="entry name" value="GIY-YIG_COG3680_Meta"/>
    <property type="match status" value="1"/>
</dbReference>
<dbReference type="GO" id="GO:0000724">
    <property type="term" value="P:double-strand break repair via homologous recombination"/>
    <property type="evidence" value="ECO:0007669"/>
    <property type="project" value="TreeGrafter"/>
</dbReference>
<feature type="region of interest" description="Disordered" evidence="2">
    <location>
        <begin position="656"/>
        <end position="723"/>
    </location>
</feature>
<dbReference type="KEGG" id="nvi:100124037"/>
<feature type="compositionally biased region" description="Polar residues" evidence="2">
    <location>
        <begin position="462"/>
        <end position="471"/>
    </location>
</feature>
<feature type="compositionally biased region" description="Polar residues" evidence="2">
    <location>
        <begin position="522"/>
        <end position="546"/>
    </location>
</feature>
<keyword evidence="1" id="KW-0040">ANK repeat</keyword>
<feature type="region of interest" description="Disordered" evidence="2">
    <location>
        <begin position="284"/>
        <end position="303"/>
    </location>
</feature>
<feature type="region of interest" description="Disordered" evidence="2">
    <location>
        <begin position="198"/>
        <end position="220"/>
    </location>
</feature>
<feature type="compositionally biased region" description="Low complexity" evidence="2">
    <location>
        <begin position="691"/>
        <end position="708"/>
    </location>
</feature>
<dbReference type="PANTHER" id="PTHR46427:SF1">
    <property type="entry name" value="ANKYRIN REPEAT AND LEM DOMAIN-CONTAINING PROTEIN 1"/>
    <property type="match status" value="1"/>
</dbReference>
<dbReference type="SMART" id="SM00248">
    <property type="entry name" value="ANK"/>
    <property type="match status" value="3"/>
</dbReference>
<dbReference type="Gene3D" id="1.25.40.20">
    <property type="entry name" value="Ankyrin repeat-containing domain"/>
    <property type="match status" value="1"/>
</dbReference>
<dbReference type="InterPro" id="IPR011015">
    <property type="entry name" value="LEM/LEM-like_dom_sf"/>
</dbReference>
<evidence type="ECO:0000313" key="5">
    <source>
        <dbReference type="Proteomes" id="UP000002358"/>
    </source>
</evidence>